<evidence type="ECO:0000313" key="4">
    <source>
        <dbReference type="Proteomes" id="UP000692954"/>
    </source>
</evidence>
<accession>A0A8S1N9Z7</accession>
<proteinExistence type="predicted"/>
<evidence type="ECO:0000256" key="1">
    <source>
        <dbReference type="ARBA" id="ARBA00022801"/>
    </source>
</evidence>
<keyword evidence="4" id="KW-1185">Reference proteome</keyword>
<gene>
    <name evidence="3" type="ORF">PSON_ATCC_30995.1.T0530182</name>
</gene>
<dbReference type="OrthoDB" id="417506at2759"/>
<dbReference type="InterPro" id="IPR012462">
    <property type="entry name" value="UFSP1/2_DUB_cat"/>
</dbReference>
<feature type="domain" description="UFSP1/2/DUB catalytic" evidence="2">
    <location>
        <begin position="39"/>
        <end position="70"/>
    </location>
</feature>
<organism evidence="3 4">
    <name type="scientific">Paramecium sonneborni</name>
    <dbReference type="NCBI Taxonomy" id="65129"/>
    <lineage>
        <taxon>Eukaryota</taxon>
        <taxon>Sar</taxon>
        <taxon>Alveolata</taxon>
        <taxon>Ciliophora</taxon>
        <taxon>Intramacronucleata</taxon>
        <taxon>Oligohymenophorea</taxon>
        <taxon>Peniculida</taxon>
        <taxon>Parameciidae</taxon>
        <taxon>Paramecium</taxon>
    </lineage>
</organism>
<keyword evidence="1" id="KW-0378">Hydrolase</keyword>
<dbReference type="EMBL" id="CAJJDN010000053">
    <property type="protein sequence ID" value="CAD8088942.1"/>
    <property type="molecule type" value="Genomic_DNA"/>
</dbReference>
<evidence type="ECO:0000259" key="2">
    <source>
        <dbReference type="Pfam" id="PF07910"/>
    </source>
</evidence>
<protein>
    <recommendedName>
        <fullName evidence="2">UFSP1/2/DUB catalytic domain-containing protein</fullName>
    </recommendedName>
</protein>
<sequence>MIIFNIETLRQQTNYGQTHLHPRISAYPNENVNQILPTINMRYTPYFSDQINDAGWGCAWRSIQMMLSSQYNITPEFRWLFSFFGSKTILDKIYMHINQLDQVPQYLQTALYAPHDLANGWAEPYIGYLILYYMGFESKLFLINGYPPNSNAPKEVFQETLTFNQFKSFLSEHFSLRKSPIQIDDSQYSMVIHDYKIDGNNSILYIGDPHIYFIHNNKENIGLYTVTLNDVGDQISNTITPQQEQFYMFKNSYKTLHFNQKQWMATCILKSQDVWLDWRERQLIIDQ</sequence>
<dbReference type="Pfam" id="PF07910">
    <property type="entry name" value="Peptidase_C78"/>
    <property type="match status" value="1"/>
</dbReference>
<dbReference type="Proteomes" id="UP000692954">
    <property type="component" value="Unassembled WGS sequence"/>
</dbReference>
<evidence type="ECO:0000313" key="3">
    <source>
        <dbReference type="EMBL" id="CAD8088942.1"/>
    </source>
</evidence>
<comment type="caution">
    <text evidence="3">The sequence shown here is derived from an EMBL/GenBank/DDBJ whole genome shotgun (WGS) entry which is preliminary data.</text>
</comment>
<dbReference type="AlphaFoldDB" id="A0A8S1N9Z7"/>
<name>A0A8S1N9Z7_9CILI</name>
<reference evidence="3" key="1">
    <citation type="submission" date="2021-01" db="EMBL/GenBank/DDBJ databases">
        <authorList>
            <consortium name="Genoscope - CEA"/>
            <person name="William W."/>
        </authorList>
    </citation>
    <scope>NUCLEOTIDE SEQUENCE</scope>
</reference>
<dbReference type="GO" id="GO:0016787">
    <property type="term" value="F:hydrolase activity"/>
    <property type="evidence" value="ECO:0007669"/>
    <property type="project" value="UniProtKB-KW"/>
</dbReference>